<evidence type="ECO:0000313" key="11">
    <source>
        <dbReference type="Proteomes" id="UP000581425"/>
    </source>
</evidence>
<dbReference type="SUPFAM" id="SSF88697">
    <property type="entry name" value="PUA domain-like"/>
    <property type="match status" value="1"/>
</dbReference>
<evidence type="ECO:0000313" key="10">
    <source>
        <dbReference type="Proteomes" id="UP000327073"/>
    </source>
</evidence>
<dbReference type="EMBL" id="UFXW01000004">
    <property type="protein sequence ID" value="STC81441.1"/>
    <property type="molecule type" value="Genomic_DNA"/>
</dbReference>
<reference evidence="3 10" key="3">
    <citation type="submission" date="2019-03" db="EMBL/GenBank/DDBJ databases">
        <title>Whole Genome Sequencing of Shiga-Toxin Escherichia coli Strains from Nebraska.</title>
        <authorList>
            <person name="Abdalhamid B."/>
            <person name="Mccutchen E.L."/>
            <person name="Bouska A.C."/>
            <person name="Hinrichs S.H."/>
            <person name="Iwen P.C."/>
        </authorList>
    </citation>
    <scope>NUCLEOTIDE SEQUENCE [LARGE SCALE GENOMIC DNA]</scope>
    <source>
        <strain evidence="3 10">STEC_170836</strain>
    </source>
</reference>
<dbReference type="Proteomes" id="UP000254647">
    <property type="component" value="Unassembled WGS sequence"/>
</dbReference>
<protein>
    <submittedName>
        <fullName evidence="2">DUF3850 domain-containing protein</fullName>
    </submittedName>
    <submittedName>
        <fullName evidence="6">RNA-binding protein</fullName>
    </submittedName>
</protein>
<dbReference type="EMBL" id="UGED01000006">
    <property type="protein sequence ID" value="STL37326.1"/>
    <property type="molecule type" value="Genomic_DNA"/>
</dbReference>
<evidence type="ECO:0000313" key="7">
    <source>
        <dbReference type="EMBL" id="STL37326.1"/>
    </source>
</evidence>
<evidence type="ECO:0000313" key="3">
    <source>
        <dbReference type="EMBL" id="KAB0122583.1"/>
    </source>
</evidence>
<reference evidence="2" key="4">
    <citation type="submission" date="2020-02" db="EMBL/GenBank/DDBJ databases">
        <authorList>
            <consortium name="NCBI Pathogen Detection Project"/>
        </authorList>
    </citation>
    <scope>NUCLEOTIDE SEQUENCE</scope>
    <source>
        <strain evidence="2">BCW_4213</strain>
    </source>
</reference>
<name>A0A2I6JXP6_ECOLX</name>
<evidence type="ECO:0000313" key="2">
    <source>
        <dbReference type="EMBL" id="HAI2142639.1"/>
    </source>
</evidence>
<evidence type="ECO:0000313" key="8">
    <source>
        <dbReference type="Proteomes" id="UP000254052"/>
    </source>
</evidence>
<accession>A0A2I6JXP6</accession>
<evidence type="ECO:0000313" key="6">
    <source>
        <dbReference type="EMBL" id="STC81441.1"/>
    </source>
</evidence>
<reference evidence="5 11" key="6">
    <citation type="submission" date="2020-10" db="EMBL/GenBank/DDBJ databases">
        <title>Analysis of Genomes of Bacterial Isolates from Lameness Outbreaks in Broilers.</title>
        <authorList>
            <person name="Rhoads D."/>
            <person name="Ekesi N.S."/>
        </authorList>
    </citation>
    <scope>NUCLEOTIDE SEQUENCE [LARGE SCALE GENOMIC DNA]</scope>
    <source>
        <strain evidence="5 11">1409</strain>
    </source>
</reference>
<dbReference type="EMBL" id="VZEL01000024">
    <property type="protein sequence ID" value="KAB0122583.1"/>
    <property type="molecule type" value="Genomic_DNA"/>
</dbReference>
<dbReference type="Proteomes" id="UP000327073">
    <property type="component" value="Unassembled WGS sequence"/>
</dbReference>
<evidence type="ECO:0000313" key="5">
    <source>
        <dbReference type="EMBL" id="QOY31194.1"/>
    </source>
</evidence>
<dbReference type="InterPro" id="IPR039440">
    <property type="entry name" value="DUF3850"/>
</dbReference>
<dbReference type="AlphaFoldDB" id="A0A2I6JXP6"/>
<dbReference type="Gene3D" id="2.30.130.30">
    <property type="entry name" value="Hypothetical protein"/>
    <property type="match status" value="1"/>
</dbReference>
<gene>
    <name evidence="3" type="ORF">F7F11_20050</name>
    <name evidence="4" type="ORF">FOI11_00240</name>
    <name evidence="5" type="ORF">FOI11_022940</name>
    <name evidence="2" type="ORF">HI055_002992</name>
    <name evidence="6" type="ORF">NCTC10767_02452</name>
    <name evidence="7" type="ORF">NCTC9962_02295</name>
</gene>
<dbReference type="Proteomes" id="UP000852798">
    <property type="component" value="Unassembled WGS sequence"/>
</dbReference>
<feature type="domain" description="DUF3850" evidence="1">
    <location>
        <begin position="7"/>
        <end position="82"/>
    </location>
</feature>
<dbReference type="InterPro" id="IPR015947">
    <property type="entry name" value="PUA-like_sf"/>
</dbReference>
<evidence type="ECO:0000259" key="1">
    <source>
        <dbReference type="Pfam" id="PF12961"/>
    </source>
</evidence>
<evidence type="ECO:0000313" key="9">
    <source>
        <dbReference type="Proteomes" id="UP000254647"/>
    </source>
</evidence>
<dbReference type="Pfam" id="PF12961">
    <property type="entry name" value="DUF3850"/>
    <property type="match status" value="1"/>
</dbReference>
<evidence type="ECO:0000313" key="4">
    <source>
        <dbReference type="EMBL" id="MBA6238485.1"/>
    </source>
</evidence>
<proteinExistence type="predicted"/>
<reference evidence="2" key="1">
    <citation type="journal article" date="2018" name="Genome Biol.">
        <title>SKESA: strategic k-mer extension for scrupulous assemblies.</title>
        <authorList>
            <person name="Souvorov A."/>
            <person name="Agarwala R."/>
            <person name="Lipman D.J."/>
        </authorList>
    </citation>
    <scope>NUCLEOTIDE SEQUENCE [LARGE SCALE GENOMIC DNA]</scope>
    <source>
        <strain evidence="2">BCW_4213</strain>
    </source>
</reference>
<reference evidence="4 11" key="5">
    <citation type="submission" date="2020-07" db="EMBL/GenBank/DDBJ databases">
        <title>Analysis of Genomes of Bacterial Isolates from Lameness Outbreaks in Broilers.</title>
        <authorList>
            <person name="Ekesi N.S."/>
            <person name="Alrubaye A."/>
            <person name="Rhoads D."/>
        </authorList>
    </citation>
    <scope>NUCLEOTIDE SEQUENCE [LARGE SCALE GENOMIC DNA]</scope>
    <source>
        <strain evidence="4 11">1409</strain>
    </source>
</reference>
<sequence length="100" mass="10936">MTGAVRIHQLKIAPKYFNAVVAGQKTAELRKDDRGYKVGDVLSLCEWKHGVFTGREWAAVISHVLPVNDVMAVSEQWVMLSIRSLTPLEALGYVIAGGAV</sequence>
<dbReference type="Proteomes" id="UP000254052">
    <property type="component" value="Unassembled WGS sequence"/>
</dbReference>
<dbReference type="Proteomes" id="UP000581425">
    <property type="component" value="Chromosome"/>
</dbReference>
<reference evidence="8 9" key="2">
    <citation type="submission" date="2018-06" db="EMBL/GenBank/DDBJ databases">
        <authorList>
            <consortium name="Pathogen Informatics"/>
            <person name="Doyle S."/>
        </authorList>
    </citation>
    <scope>NUCLEOTIDE SEQUENCE [LARGE SCALE GENOMIC DNA]</scope>
    <source>
        <strain evidence="6 9">NCTC10767</strain>
        <strain evidence="7 8">NCTC9962</strain>
    </source>
</reference>
<dbReference type="EMBL" id="CP063369">
    <property type="protein sequence ID" value="QOY31194.1"/>
    <property type="molecule type" value="Genomic_DNA"/>
</dbReference>
<organism evidence="6 9">
    <name type="scientific">Escherichia coli</name>
    <dbReference type="NCBI Taxonomy" id="562"/>
    <lineage>
        <taxon>Bacteria</taxon>
        <taxon>Pseudomonadati</taxon>
        <taxon>Pseudomonadota</taxon>
        <taxon>Gammaproteobacteria</taxon>
        <taxon>Enterobacterales</taxon>
        <taxon>Enterobacteriaceae</taxon>
        <taxon>Escherichia</taxon>
    </lineage>
</organism>
<dbReference type="RefSeq" id="WP_000145290.1">
    <property type="nucleotide sequence ID" value="NZ_BFGZ01000025.1"/>
</dbReference>
<dbReference type="EMBL" id="JACGTG010000001">
    <property type="protein sequence ID" value="MBA6238485.1"/>
    <property type="molecule type" value="Genomic_DNA"/>
</dbReference>
<dbReference type="Proteomes" id="UP000581425">
    <property type="component" value="Unassembled WGS sequence"/>
</dbReference>
<dbReference type="EMBL" id="DABDSA010000017">
    <property type="protein sequence ID" value="HAI2142639.1"/>
    <property type="molecule type" value="Genomic_DNA"/>
</dbReference>